<evidence type="ECO:0000313" key="1">
    <source>
        <dbReference type="EMBL" id="KAJ2796249.1"/>
    </source>
</evidence>
<comment type="caution">
    <text evidence="1">The sequence shown here is derived from an EMBL/GenBank/DDBJ whole genome shotgun (WGS) entry which is preliminary data.</text>
</comment>
<dbReference type="EMBL" id="JANBUP010003610">
    <property type="protein sequence ID" value="KAJ2796249.1"/>
    <property type="molecule type" value="Genomic_DNA"/>
</dbReference>
<organism evidence="1 2">
    <name type="scientific">Coemansia furcata</name>
    <dbReference type="NCBI Taxonomy" id="417177"/>
    <lineage>
        <taxon>Eukaryota</taxon>
        <taxon>Fungi</taxon>
        <taxon>Fungi incertae sedis</taxon>
        <taxon>Zoopagomycota</taxon>
        <taxon>Kickxellomycotina</taxon>
        <taxon>Kickxellomycetes</taxon>
        <taxon>Kickxellales</taxon>
        <taxon>Kickxellaceae</taxon>
        <taxon>Coemansia</taxon>
    </lineage>
</organism>
<sequence>MAGLAAVYTVFVIVTLAMFIIKSRDRRSGLEKRKVMLVAIQALGCYLVGVDGAITGAANNWSCIGKLWLFSMGFTISLMALTARAFHLMVVSKVHIITSQLSARSYHHRVLTTDDDGTSGPNEFMVSSFRTHDGISELSGLRVATSASPLVDKEKGLFGHLDIQSSDSEKQFQPKWQYQRWLSADGKSANRCRFKCKPEPRLKLTQQLKKYKRLLPYVTERMLVFYIAGAVTVAALATLVINLTDKQFSLHNI</sequence>
<keyword evidence="2" id="KW-1185">Reference proteome</keyword>
<accession>A0ACC1KVI5</accession>
<protein>
    <submittedName>
        <fullName evidence="1">Uncharacterized protein</fullName>
    </submittedName>
</protein>
<proteinExistence type="predicted"/>
<evidence type="ECO:0000313" key="2">
    <source>
        <dbReference type="Proteomes" id="UP001140096"/>
    </source>
</evidence>
<reference evidence="1" key="1">
    <citation type="submission" date="2022-07" db="EMBL/GenBank/DDBJ databases">
        <title>Phylogenomic reconstructions and comparative analyses of Kickxellomycotina fungi.</title>
        <authorList>
            <person name="Reynolds N.K."/>
            <person name="Stajich J.E."/>
            <person name="Barry K."/>
            <person name="Grigoriev I.V."/>
            <person name="Crous P."/>
            <person name="Smith M.E."/>
        </authorList>
    </citation>
    <scope>NUCLEOTIDE SEQUENCE</scope>
    <source>
        <strain evidence="1">CBS 102833</strain>
    </source>
</reference>
<dbReference type="Proteomes" id="UP001140096">
    <property type="component" value="Unassembled WGS sequence"/>
</dbReference>
<name>A0ACC1KVI5_9FUNG</name>
<gene>
    <name evidence="1" type="ORF">H4S07_006276</name>
</gene>
<feature type="non-terminal residue" evidence="1">
    <location>
        <position position="253"/>
    </location>
</feature>